<keyword evidence="6" id="KW-1185">Reference proteome</keyword>
<evidence type="ECO:0000313" key="5">
    <source>
        <dbReference type="EMBL" id="MDP5227473.1"/>
    </source>
</evidence>
<dbReference type="PANTHER" id="PTHR35841">
    <property type="entry name" value="PHOSPHONATES-BINDING PERIPLASMIC PROTEIN"/>
    <property type="match status" value="1"/>
</dbReference>
<dbReference type="InterPro" id="IPR001638">
    <property type="entry name" value="Solute-binding_3/MltF_N"/>
</dbReference>
<feature type="chain" id="PRO_5046627851" evidence="3">
    <location>
        <begin position="34"/>
        <end position="314"/>
    </location>
</feature>
<feature type="signal peptide" evidence="3">
    <location>
        <begin position="1"/>
        <end position="33"/>
    </location>
</feature>
<sequence>MMNKPNRVRLIATAAASLTAVLALSACGGSSQAAGTAPSASGASSVCPNGEVKFGVEPYEAPDKLLPAYQTLADALGKKLGCTVKVQVVDDYAAEVLAMKNGKLDLGEFGPLGYVFASQQAGAEPIASFADSTGKLSSYKAGIWVPKDSPIQSIKDLKGKSLALGSNGSTSGDALPRFALKQAGIDEKDVKLDYAGGHPEALLALKNGKVDAGEINTQTMTRAVAEGTFKKDDFREIWASDPIPNDPITIRKDADPAFKKAVTDAMLQLSPQDMQKVGEFLDIKPAGTLIAVTKDEYKPLFDLASALNLTEKNL</sequence>
<proteinExistence type="inferred from homology"/>
<comment type="similarity">
    <text evidence="1">Belongs to the phosphate/phosphite/phosphonate binding protein family.</text>
</comment>
<evidence type="ECO:0000313" key="6">
    <source>
        <dbReference type="Proteomes" id="UP001232725"/>
    </source>
</evidence>
<dbReference type="PROSITE" id="PS51257">
    <property type="entry name" value="PROKAR_LIPOPROTEIN"/>
    <property type="match status" value="1"/>
</dbReference>
<name>A0ABT9IPG7_9MICC</name>
<evidence type="ECO:0000256" key="2">
    <source>
        <dbReference type="ARBA" id="ARBA00022729"/>
    </source>
</evidence>
<feature type="domain" description="Solute-binding protein family 3/N-terminal" evidence="4">
    <location>
        <begin position="51"/>
        <end position="278"/>
    </location>
</feature>
<dbReference type="InterPro" id="IPR005770">
    <property type="entry name" value="PhnD"/>
</dbReference>
<dbReference type="CDD" id="cd01071">
    <property type="entry name" value="PBP2_PhnD_like"/>
    <property type="match status" value="1"/>
</dbReference>
<organism evidence="5 6">
    <name type="scientific">Arthrobacter horti</name>
    <dbReference type="NCBI Taxonomy" id="3068273"/>
    <lineage>
        <taxon>Bacteria</taxon>
        <taxon>Bacillati</taxon>
        <taxon>Actinomycetota</taxon>
        <taxon>Actinomycetes</taxon>
        <taxon>Micrococcales</taxon>
        <taxon>Micrococcaceae</taxon>
        <taxon>Arthrobacter</taxon>
    </lineage>
</organism>
<gene>
    <name evidence="5" type="ORF">Q9R02_09945</name>
</gene>
<dbReference type="SMART" id="SM00062">
    <property type="entry name" value="PBPb"/>
    <property type="match status" value="1"/>
</dbReference>
<comment type="caution">
    <text evidence="5">The sequence shown here is derived from an EMBL/GenBank/DDBJ whole genome shotgun (WGS) entry which is preliminary data.</text>
</comment>
<evidence type="ECO:0000256" key="1">
    <source>
        <dbReference type="ARBA" id="ARBA00007162"/>
    </source>
</evidence>
<reference evidence="5 6" key="1">
    <citation type="submission" date="2023-08" db="EMBL/GenBank/DDBJ databases">
        <title>Arthrobacter horti sp. nov., isolated from forest soil.</title>
        <authorList>
            <person name="Park M."/>
        </authorList>
    </citation>
    <scope>NUCLEOTIDE SEQUENCE [LARGE SCALE GENOMIC DNA]</scope>
    <source>
        <strain evidence="5 6">YJM1</strain>
    </source>
</reference>
<dbReference type="PANTHER" id="PTHR35841:SF1">
    <property type="entry name" value="PHOSPHONATES-BINDING PERIPLASMIC PROTEIN"/>
    <property type="match status" value="1"/>
</dbReference>
<keyword evidence="2 3" id="KW-0732">Signal</keyword>
<dbReference type="Gene3D" id="3.40.190.10">
    <property type="entry name" value="Periplasmic binding protein-like II"/>
    <property type="match status" value="2"/>
</dbReference>
<evidence type="ECO:0000259" key="4">
    <source>
        <dbReference type="SMART" id="SM00062"/>
    </source>
</evidence>
<dbReference type="NCBIfam" id="TIGR01098">
    <property type="entry name" value="3A0109s03R"/>
    <property type="match status" value="1"/>
</dbReference>
<evidence type="ECO:0000256" key="3">
    <source>
        <dbReference type="SAM" id="SignalP"/>
    </source>
</evidence>
<accession>A0ABT9IPG7</accession>
<protein>
    <submittedName>
        <fullName evidence="5">Phosphate/phosphite/phosphonate ABC transporter substrate-binding protein</fullName>
    </submittedName>
</protein>
<dbReference type="EMBL" id="JAVALS010000005">
    <property type="protein sequence ID" value="MDP5227473.1"/>
    <property type="molecule type" value="Genomic_DNA"/>
</dbReference>
<dbReference type="Pfam" id="PF12974">
    <property type="entry name" value="Phosphonate-bd"/>
    <property type="match status" value="1"/>
</dbReference>
<dbReference type="SUPFAM" id="SSF53850">
    <property type="entry name" value="Periplasmic binding protein-like II"/>
    <property type="match status" value="1"/>
</dbReference>
<dbReference type="Proteomes" id="UP001232725">
    <property type="component" value="Unassembled WGS sequence"/>
</dbReference>